<evidence type="ECO:0000256" key="4">
    <source>
        <dbReference type="ARBA" id="ARBA00023136"/>
    </source>
</evidence>
<dbReference type="Proteomes" id="UP001500683">
    <property type="component" value="Unassembled WGS sequence"/>
</dbReference>
<evidence type="ECO:0000256" key="6">
    <source>
        <dbReference type="SAM" id="Phobius"/>
    </source>
</evidence>
<comment type="caution">
    <text evidence="7">The sequence shown here is derived from an EMBL/GenBank/DDBJ whole genome shotgun (WGS) entry which is preliminary data.</text>
</comment>
<name>A0ABP7WXT4_9ACTN</name>
<keyword evidence="8" id="KW-1185">Reference proteome</keyword>
<evidence type="ECO:0000313" key="7">
    <source>
        <dbReference type="EMBL" id="GAA4099277.1"/>
    </source>
</evidence>
<evidence type="ECO:0000256" key="5">
    <source>
        <dbReference type="SAM" id="MobiDB-lite"/>
    </source>
</evidence>
<dbReference type="PANTHER" id="PTHR30168">
    <property type="entry name" value="PUTATIVE MEMBRANE PROTEIN YPFJ"/>
    <property type="match status" value="1"/>
</dbReference>
<dbReference type="Pfam" id="PF04228">
    <property type="entry name" value="Zn_peptidase"/>
    <property type="match status" value="1"/>
</dbReference>
<reference evidence="8" key="1">
    <citation type="journal article" date="2019" name="Int. J. Syst. Evol. Microbiol.">
        <title>The Global Catalogue of Microorganisms (GCM) 10K type strain sequencing project: providing services to taxonomists for standard genome sequencing and annotation.</title>
        <authorList>
            <consortium name="The Broad Institute Genomics Platform"/>
            <consortium name="The Broad Institute Genome Sequencing Center for Infectious Disease"/>
            <person name="Wu L."/>
            <person name="Ma J."/>
        </authorList>
    </citation>
    <scope>NUCLEOTIDE SEQUENCE [LARGE SCALE GENOMIC DNA]</scope>
    <source>
        <strain evidence="8">JCM 16702</strain>
    </source>
</reference>
<protein>
    <submittedName>
        <fullName evidence="7">Neutral zinc metallopeptidase</fullName>
    </submittedName>
</protein>
<dbReference type="RefSeq" id="WP_344957131.1">
    <property type="nucleotide sequence ID" value="NZ_BAAAZG010000059.1"/>
</dbReference>
<accession>A0ABP7WXT4</accession>
<feature type="region of interest" description="Disordered" evidence="5">
    <location>
        <begin position="1"/>
        <end position="41"/>
    </location>
</feature>
<dbReference type="PANTHER" id="PTHR30168:SF0">
    <property type="entry name" value="INNER MEMBRANE PROTEIN"/>
    <property type="match status" value="1"/>
</dbReference>
<proteinExistence type="predicted"/>
<gene>
    <name evidence="7" type="ORF">GCM10022214_75150</name>
</gene>
<sequence>MAGQYPPPAPAPAPAPPRLPGQRPGEYRYTPPRRGPRRTTGGTVAGLVGVLAAFVVLAIVGFWLFGDGDGTTRGPGLGRQPAASRADATDNRLYATGALTPVACRIPAIDQAPASMRRFMDALSDCLDASWRTQFGKASMAFGPPKRVFWETSGRSPCGTYPNPGASAFYCPANNTMYVGLRHVVETSGGEPLSNFTVFARVIAHEYGHHVQERAGILRYGHRQMETASTATARMETSRRIELQAQCLAGAFLGAERRAMGITRRQYLAMMEDVRGRGDERLPPDQRDHGSSRNYAGWVAIGFRGDGLAVCNTWTAPPRAVE</sequence>
<organism evidence="7 8">
    <name type="scientific">Actinomadura miaoliensis</name>
    <dbReference type="NCBI Taxonomy" id="430685"/>
    <lineage>
        <taxon>Bacteria</taxon>
        <taxon>Bacillati</taxon>
        <taxon>Actinomycetota</taxon>
        <taxon>Actinomycetes</taxon>
        <taxon>Streptosporangiales</taxon>
        <taxon>Thermomonosporaceae</taxon>
        <taxon>Actinomadura</taxon>
    </lineage>
</organism>
<keyword evidence="3 6" id="KW-1133">Transmembrane helix</keyword>
<dbReference type="SUPFAM" id="SSF55486">
    <property type="entry name" value="Metalloproteases ('zincins'), catalytic domain"/>
    <property type="match status" value="1"/>
</dbReference>
<comment type="subcellular location">
    <subcellularLocation>
        <location evidence="1">Membrane</location>
        <topology evidence="1">Single-pass membrane protein</topology>
    </subcellularLocation>
</comment>
<evidence type="ECO:0000256" key="2">
    <source>
        <dbReference type="ARBA" id="ARBA00022692"/>
    </source>
</evidence>
<feature type="compositionally biased region" description="Pro residues" evidence="5">
    <location>
        <begin position="1"/>
        <end position="19"/>
    </location>
</feature>
<evidence type="ECO:0000256" key="3">
    <source>
        <dbReference type="ARBA" id="ARBA00022989"/>
    </source>
</evidence>
<feature type="compositionally biased region" description="Low complexity" evidence="5">
    <location>
        <begin position="23"/>
        <end position="41"/>
    </location>
</feature>
<dbReference type="EMBL" id="BAAAZG010000059">
    <property type="protein sequence ID" value="GAA4099277.1"/>
    <property type="molecule type" value="Genomic_DNA"/>
</dbReference>
<keyword evidence="2 6" id="KW-0812">Transmembrane</keyword>
<evidence type="ECO:0000313" key="8">
    <source>
        <dbReference type="Proteomes" id="UP001500683"/>
    </source>
</evidence>
<feature type="transmembrane region" description="Helical" evidence="6">
    <location>
        <begin position="43"/>
        <end position="65"/>
    </location>
</feature>
<dbReference type="InterPro" id="IPR007343">
    <property type="entry name" value="Uncharacterised_pept_Zn_put"/>
</dbReference>
<keyword evidence="4 6" id="KW-0472">Membrane</keyword>
<evidence type="ECO:0000256" key="1">
    <source>
        <dbReference type="ARBA" id="ARBA00004167"/>
    </source>
</evidence>